<sequence length="487" mass="53341">MTASLARLWTVMVFALPLAGCGPFFDEIAERRSLYAKQSDGPVVIAVVDGSPGSGFVNGVRLAIDEIDSSKRGLLGRPVELIVRPGADNFHDLRPIVQRIANNPRVTAALGHGRPGVAVPASVIYERSRVLFMPAFDATEELTRHGFNFVLRMLPDNRVMAAQTASVADLFGYERIVVLHQVDDADREAAFLFEDLARFFGIEVPFQGSFFSAQTNYRRLINEFAQSDFDAVFLAADTESGARMLRQLRELGIRKPVLGSPKLNLGPFAELSKEAGELTVVPTVFGPEGNNALRRRFTNSYVETFGIEPDQNAAQGFDSVKILAEIIRRAGSTEPRALANAAHFAGPMAGVTGIYAFDEAGNLHGKSYRFQVLRHGRWRALPGIDLPFLLQRFETGVDPADEVASALALSHPERDRLPPTRYGQPIPDRDTAPAADRGERRRPGGTARPLAAGPRAEAAANPNQAPLRPPVGRRMSSRERDLRWLAI</sequence>
<dbReference type="PANTHER" id="PTHR30483">
    <property type="entry name" value="LEUCINE-SPECIFIC-BINDING PROTEIN"/>
    <property type="match status" value="1"/>
</dbReference>
<organism evidence="5 6">
    <name type="scientific">Thiohalocapsa halophila</name>
    <dbReference type="NCBI Taxonomy" id="69359"/>
    <lineage>
        <taxon>Bacteria</taxon>
        <taxon>Pseudomonadati</taxon>
        <taxon>Pseudomonadota</taxon>
        <taxon>Gammaproteobacteria</taxon>
        <taxon>Chromatiales</taxon>
        <taxon>Chromatiaceae</taxon>
        <taxon>Thiohalocapsa</taxon>
    </lineage>
</organism>
<keyword evidence="2" id="KW-0732">Signal</keyword>
<feature type="compositionally biased region" description="Low complexity" evidence="3">
    <location>
        <begin position="447"/>
        <end position="460"/>
    </location>
</feature>
<feature type="compositionally biased region" description="Basic and acidic residues" evidence="3">
    <location>
        <begin position="427"/>
        <end position="442"/>
    </location>
</feature>
<dbReference type="Proteomes" id="UP000748752">
    <property type="component" value="Unassembled WGS sequence"/>
</dbReference>
<keyword evidence="6" id="KW-1185">Reference proteome</keyword>
<protein>
    <recommendedName>
        <fullName evidence="4">Leucine-binding protein domain-containing protein</fullName>
    </recommendedName>
</protein>
<dbReference type="SUPFAM" id="SSF53822">
    <property type="entry name" value="Periplasmic binding protein-like I"/>
    <property type="match status" value="1"/>
</dbReference>
<evidence type="ECO:0000256" key="1">
    <source>
        <dbReference type="ARBA" id="ARBA00010062"/>
    </source>
</evidence>
<dbReference type="RefSeq" id="WP_200243684.1">
    <property type="nucleotide sequence ID" value="NZ_NRRV01000170.1"/>
</dbReference>
<dbReference type="EMBL" id="NRRV01000170">
    <property type="protein sequence ID" value="MBK1633980.1"/>
    <property type="molecule type" value="Genomic_DNA"/>
</dbReference>
<dbReference type="InterPro" id="IPR051010">
    <property type="entry name" value="BCAA_transport"/>
</dbReference>
<accession>A0ABS1CQ48</accession>
<gene>
    <name evidence="5" type="ORF">CKO31_25295</name>
</gene>
<evidence type="ECO:0000259" key="4">
    <source>
        <dbReference type="Pfam" id="PF13458"/>
    </source>
</evidence>
<comment type="similarity">
    <text evidence="1">Belongs to the leucine-binding protein family.</text>
</comment>
<proteinExistence type="inferred from homology"/>
<evidence type="ECO:0000256" key="3">
    <source>
        <dbReference type="SAM" id="MobiDB-lite"/>
    </source>
</evidence>
<dbReference type="InterPro" id="IPR028081">
    <property type="entry name" value="Leu-bd"/>
</dbReference>
<comment type="caution">
    <text evidence="5">The sequence shown here is derived from an EMBL/GenBank/DDBJ whole genome shotgun (WGS) entry which is preliminary data.</text>
</comment>
<name>A0ABS1CQ48_9GAMM</name>
<dbReference type="Pfam" id="PF13458">
    <property type="entry name" value="Peripla_BP_6"/>
    <property type="match status" value="1"/>
</dbReference>
<dbReference type="PANTHER" id="PTHR30483:SF6">
    <property type="entry name" value="PERIPLASMIC BINDING PROTEIN OF ABC TRANSPORTER FOR NATURAL AMINO ACIDS"/>
    <property type="match status" value="1"/>
</dbReference>
<feature type="region of interest" description="Disordered" evidence="3">
    <location>
        <begin position="410"/>
        <end position="480"/>
    </location>
</feature>
<evidence type="ECO:0000313" key="5">
    <source>
        <dbReference type="EMBL" id="MBK1633980.1"/>
    </source>
</evidence>
<evidence type="ECO:0000313" key="6">
    <source>
        <dbReference type="Proteomes" id="UP000748752"/>
    </source>
</evidence>
<reference evidence="5 6" key="1">
    <citation type="journal article" date="2020" name="Microorganisms">
        <title>Osmotic Adaptation and Compatible Solute Biosynthesis of Phototrophic Bacteria as Revealed from Genome Analyses.</title>
        <authorList>
            <person name="Imhoff J.F."/>
            <person name="Rahn T."/>
            <person name="Kunzel S."/>
            <person name="Keller A."/>
            <person name="Neulinger S.C."/>
        </authorList>
    </citation>
    <scope>NUCLEOTIDE SEQUENCE [LARGE SCALE GENOMIC DNA]</scope>
    <source>
        <strain evidence="5 6">DSM 6210</strain>
    </source>
</reference>
<feature type="domain" description="Leucine-binding protein" evidence="4">
    <location>
        <begin position="51"/>
        <end position="371"/>
    </location>
</feature>
<evidence type="ECO:0000256" key="2">
    <source>
        <dbReference type="ARBA" id="ARBA00022729"/>
    </source>
</evidence>
<dbReference type="InterPro" id="IPR028082">
    <property type="entry name" value="Peripla_BP_I"/>
</dbReference>
<feature type="non-terminal residue" evidence="5">
    <location>
        <position position="487"/>
    </location>
</feature>
<dbReference type="Gene3D" id="3.40.50.2300">
    <property type="match status" value="2"/>
</dbReference>